<feature type="transmembrane region" description="Helical" evidence="11">
    <location>
        <begin position="247"/>
        <end position="269"/>
    </location>
</feature>
<gene>
    <name evidence="13" type="ORF">P5673_001598</name>
</gene>
<dbReference type="GO" id="GO:0005886">
    <property type="term" value="C:plasma membrane"/>
    <property type="evidence" value="ECO:0007669"/>
    <property type="project" value="UniProtKB-SubCell"/>
</dbReference>
<feature type="transmembrane region" description="Helical" evidence="11">
    <location>
        <begin position="36"/>
        <end position="57"/>
    </location>
</feature>
<dbReference type="CDD" id="cd14967">
    <property type="entry name" value="7tmA_amine_R-like"/>
    <property type="match status" value="1"/>
</dbReference>
<evidence type="ECO:0000256" key="9">
    <source>
        <dbReference type="ARBA" id="ARBA00023224"/>
    </source>
</evidence>
<dbReference type="PANTHER" id="PTHR24248:SF199">
    <property type="entry name" value="IP13425P-RELATED"/>
    <property type="match status" value="1"/>
</dbReference>
<feature type="domain" description="G-protein coupled receptors family 1 profile" evidence="12">
    <location>
        <begin position="47"/>
        <end position="299"/>
    </location>
</feature>
<keyword evidence="2" id="KW-1003">Cell membrane</keyword>
<accession>A0AAD9VH99</accession>
<dbReference type="PRINTS" id="PR00237">
    <property type="entry name" value="GPCRRHODOPSN"/>
</dbReference>
<keyword evidence="7" id="KW-1015">Disulfide bond</keyword>
<keyword evidence="3 11" id="KW-0812">Transmembrane</keyword>
<evidence type="ECO:0000313" key="13">
    <source>
        <dbReference type="EMBL" id="KAK2573890.1"/>
    </source>
</evidence>
<evidence type="ECO:0000256" key="4">
    <source>
        <dbReference type="ARBA" id="ARBA00022989"/>
    </source>
</evidence>
<dbReference type="EMBL" id="JARQWQ010000002">
    <property type="protein sequence ID" value="KAK2573890.1"/>
    <property type="molecule type" value="Genomic_DNA"/>
</dbReference>
<name>A0AAD9VH99_ACRCE</name>
<comment type="caution">
    <text evidence="13">The sequence shown here is derived from an EMBL/GenBank/DDBJ whole genome shotgun (WGS) entry which is preliminary data.</text>
</comment>
<dbReference type="InterPro" id="IPR017452">
    <property type="entry name" value="GPCR_Rhodpsn_7TM"/>
</dbReference>
<dbReference type="GO" id="GO:0004993">
    <property type="term" value="F:G protein-coupled serotonin receptor activity"/>
    <property type="evidence" value="ECO:0007669"/>
    <property type="project" value="UniProtKB-ARBA"/>
</dbReference>
<evidence type="ECO:0000259" key="12">
    <source>
        <dbReference type="PROSITE" id="PS50262"/>
    </source>
</evidence>
<evidence type="ECO:0000256" key="10">
    <source>
        <dbReference type="SAM" id="MobiDB-lite"/>
    </source>
</evidence>
<evidence type="ECO:0000256" key="11">
    <source>
        <dbReference type="SAM" id="Phobius"/>
    </source>
</evidence>
<evidence type="ECO:0000256" key="6">
    <source>
        <dbReference type="ARBA" id="ARBA00023136"/>
    </source>
</evidence>
<evidence type="ECO:0000313" key="14">
    <source>
        <dbReference type="Proteomes" id="UP001249851"/>
    </source>
</evidence>
<sequence>MPLNISKTTFVNSSDSLSNSGQSIYSVSYIAGLSSLYSVIIIASLIAYGLIILAVYFNRNLRTICNYFIISLGAADAMIVTTIIPVYVSILRGTFYYYSVAHCEFISTINLVSVSAVSLNLCAVSMERYFAIAHPFKYEAFTAKKIPALVIVAVWLYALLAAFLPLMGWRSQPFQIQGSRCTADNEEAYTLFMTIGSFFIPAVIMCTSNFLVYRIAKQQADRIFRIVPVVGPSANLLRKNYRAAKRISLIVGTYLVCWVPHMVVLVIGLKIGARKLPLEVYPVTVSLQYSCSAVNPCLFVCTNRELRKTLLTLIKAAALGGRGAETKRSSGSETTVMMRKRSAPSTGISQVTDESNISKRDKTV</sequence>
<keyword evidence="4 11" id="KW-1133">Transmembrane helix</keyword>
<feature type="transmembrane region" description="Helical" evidence="11">
    <location>
        <begin position="146"/>
        <end position="168"/>
    </location>
</feature>
<evidence type="ECO:0000256" key="8">
    <source>
        <dbReference type="ARBA" id="ARBA00023170"/>
    </source>
</evidence>
<reference evidence="13" key="1">
    <citation type="journal article" date="2023" name="G3 (Bethesda)">
        <title>Whole genome assembly and annotation of the endangered Caribbean coral Acropora cervicornis.</title>
        <authorList>
            <person name="Selwyn J.D."/>
            <person name="Vollmer S.V."/>
        </authorList>
    </citation>
    <scope>NUCLEOTIDE SEQUENCE</scope>
    <source>
        <strain evidence="13">K2</strain>
    </source>
</reference>
<dbReference type="SUPFAM" id="SSF81321">
    <property type="entry name" value="Family A G protein-coupled receptor-like"/>
    <property type="match status" value="1"/>
</dbReference>
<keyword evidence="14" id="KW-1185">Reference proteome</keyword>
<evidence type="ECO:0000256" key="5">
    <source>
        <dbReference type="ARBA" id="ARBA00023040"/>
    </source>
</evidence>
<keyword evidence="6 11" id="KW-0472">Membrane</keyword>
<dbReference type="Proteomes" id="UP001249851">
    <property type="component" value="Unassembled WGS sequence"/>
</dbReference>
<feature type="region of interest" description="Disordered" evidence="10">
    <location>
        <begin position="324"/>
        <end position="364"/>
    </location>
</feature>
<dbReference type="PANTHER" id="PTHR24248">
    <property type="entry name" value="ADRENERGIC RECEPTOR-RELATED G-PROTEIN COUPLED RECEPTOR"/>
    <property type="match status" value="1"/>
</dbReference>
<dbReference type="Gene3D" id="1.20.1070.10">
    <property type="entry name" value="Rhodopsin 7-helix transmembrane proteins"/>
    <property type="match status" value="1"/>
</dbReference>
<dbReference type="InterPro" id="IPR000276">
    <property type="entry name" value="GPCR_Rhodpsn"/>
</dbReference>
<feature type="transmembrane region" description="Helical" evidence="11">
    <location>
        <begin position="64"/>
        <end position="90"/>
    </location>
</feature>
<dbReference type="GO" id="GO:0043410">
    <property type="term" value="P:positive regulation of MAPK cascade"/>
    <property type="evidence" value="ECO:0007669"/>
    <property type="project" value="TreeGrafter"/>
</dbReference>
<protein>
    <submittedName>
        <fullName evidence="13">Beta-2 adrenergic receptor</fullName>
    </submittedName>
</protein>
<keyword evidence="9" id="KW-0807">Transducer</keyword>
<keyword evidence="5" id="KW-0297">G-protein coupled receptor</keyword>
<dbReference type="SMART" id="SM01381">
    <property type="entry name" value="7TM_GPCR_Srsx"/>
    <property type="match status" value="1"/>
</dbReference>
<dbReference type="PROSITE" id="PS50262">
    <property type="entry name" value="G_PROTEIN_RECEP_F1_2"/>
    <property type="match status" value="1"/>
</dbReference>
<feature type="compositionally biased region" description="Polar residues" evidence="10">
    <location>
        <begin position="343"/>
        <end position="355"/>
    </location>
</feature>
<organism evidence="13 14">
    <name type="scientific">Acropora cervicornis</name>
    <name type="common">Staghorn coral</name>
    <dbReference type="NCBI Taxonomy" id="6130"/>
    <lineage>
        <taxon>Eukaryota</taxon>
        <taxon>Metazoa</taxon>
        <taxon>Cnidaria</taxon>
        <taxon>Anthozoa</taxon>
        <taxon>Hexacorallia</taxon>
        <taxon>Scleractinia</taxon>
        <taxon>Astrocoeniina</taxon>
        <taxon>Acroporidae</taxon>
        <taxon>Acropora</taxon>
    </lineage>
</organism>
<keyword evidence="8 13" id="KW-0675">Receptor</keyword>
<dbReference type="Pfam" id="PF00001">
    <property type="entry name" value="7tm_1"/>
    <property type="match status" value="1"/>
</dbReference>
<evidence type="ECO:0000256" key="2">
    <source>
        <dbReference type="ARBA" id="ARBA00022475"/>
    </source>
</evidence>
<evidence type="ECO:0000256" key="7">
    <source>
        <dbReference type="ARBA" id="ARBA00023157"/>
    </source>
</evidence>
<comment type="subcellular location">
    <subcellularLocation>
        <location evidence="1">Cell membrane</location>
        <topology evidence="1">Multi-pass membrane protein</topology>
    </subcellularLocation>
</comment>
<feature type="transmembrane region" description="Helical" evidence="11">
    <location>
        <begin position="188"/>
        <end position="212"/>
    </location>
</feature>
<feature type="transmembrane region" description="Helical" evidence="11">
    <location>
        <begin position="96"/>
        <end position="125"/>
    </location>
</feature>
<dbReference type="GO" id="GO:0071880">
    <property type="term" value="P:adenylate cyclase-activating adrenergic receptor signaling pathway"/>
    <property type="evidence" value="ECO:0007669"/>
    <property type="project" value="TreeGrafter"/>
</dbReference>
<evidence type="ECO:0000256" key="3">
    <source>
        <dbReference type="ARBA" id="ARBA00022692"/>
    </source>
</evidence>
<dbReference type="AlphaFoldDB" id="A0AAD9VH99"/>
<evidence type="ECO:0000256" key="1">
    <source>
        <dbReference type="ARBA" id="ARBA00004651"/>
    </source>
</evidence>
<proteinExistence type="predicted"/>
<reference evidence="13" key="2">
    <citation type="journal article" date="2023" name="Science">
        <title>Genomic signatures of disease resistance in endangered staghorn corals.</title>
        <authorList>
            <person name="Vollmer S.V."/>
            <person name="Selwyn J.D."/>
            <person name="Despard B.A."/>
            <person name="Roesel C.L."/>
        </authorList>
    </citation>
    <scope>NUCLEOTIDE SEQUENCE</scope>
    <source>
        <strain evidence="13">K2</strain>
    </source>
</reference>